<comment type="caution">
    <text evidence="1">The sequence shown here is derived from an EMBL/GenBank/DDBJ whole genome shotgun (WGS) entry which is preliminary data.</text>
</comment>
<accession>A0A0F9PAV6</accession>
<protein>
    <submittedName>
        <fullName evidence="1">Uncharacterized protein</fullName>
    </submittedName>
</protein>
<name>A0A0F9PAV6_9ZZZZ</name>
<dbReference type="AlphaFoldDB" id="A0A0F9PAV6"/>
<organism evidence="1">
    <name type="scientific">marine sediment metagenome</name>
    <dbReference type="NCBI Taxonomy" id="412755"/>
    <lineage>
        <taxon>unclassified sequences</taxon>
        <taxon>metagenomes</taxon>
        <taxon>ecological metagenomes</taxon>
    </lineage>
</organism>
<proteinExistence type="predicted"/>
<gene>
    <name evidence="1" type="ORF">LCGC14_1161210</name>
</gene>
<dbReference type="EMBL" id="LAZR01005664">
    <property type="protein sequence ID" value="KKM98110.1"/>
    <property type="molecule type" value="Genomic_DNA"/>
</dbReference>
<reference evidence="1" key="1">
    <citation type="journal article" date="2015" name="Nature">
        <title>Complex archaea that bridge the gap between prokaryotes and eukaryotes.</title>
        <authorList>
            <person name="Spang A."/>
            <person name="Saw J.H."/>
            <person name="Jorgensen S.L."/>
            <person name="Zaremba-Niedzwiedzka K."/>
            <person name="Martijn J."/>
            <person name="Lind A.E."/>
            <person name="van Eijk R."/>
            <person name="Schleper C."/>
            <person name="Guy L."/>
            <person name="Ettema T.J."/>
        </authorList>
    </citation>
    <scope>NUCLEOTIDE SEQUENCE</scope>
</reference>
<sequence length="69" mass="7962">MDEAGIFREMLWLNHGHSGMYGDDGEMQCSECMVDYGFWDWKRTPADEIKSKMILANLKKYGNPNPSSK</sequence>
<evidence type="ECO:0000313" key="1">
    <source>
        <dbReference type="EMBL" id="KKM98110.1"/>
    </source>
</evidence>